<name>A0A9P0L0Z4_ACAOB</name>
<dbReference type="EMBL" id="CAKOFQ010007005">
    <property type="protein sequence ID" value="CAH1986781.1"/>
    <property type="molecule type" value="Genomic_DNA"/>
</dbReference>
<dbReference type="OrthoDB" id="6772866at2759"/>
<keyword evidence="3" id="KW-0862">Zinc</keyword>
<evidence type="ECO:0000256" key="3">
    <source>
        <dbReference type="ARBA" id="ARBA00022833"/>
    </source>
</evidence>
<evidence type="ECO:0000313" key="6">
    <source>
        <dbReference type="Proteomes" id="UP001152888"/>
    </source>
</evidence>
<comment type="caution">
    <text evidence="5">The sequence shown here is derived from an EMBL/GenBank/DDBJ whole genome shotgun (WGS) entry which is preliminary data.</text>
</comment>
<reference evidence="5" key="1">
    <citation type="submission" date="2022-03" db="EMBL/GenBank/DDBJ databases">
        <authorList>
            <person name="Sayadi A."/>
        </authorList>
    </citation>
    <scope>NUCLEOTIDE SEQUENCE</scope>
</reference>
<dbReference type="GO" id="GO:0008270">
    <property type="term" value="F:zinc ion binding"/>
    <property type="evidence" value="ECO:0007669"/>
    <property type="project" value="UniProtKB-KW"/>
</dbReference>
<dbReference type="AlphaFoldDB" id="A0A9P0L0Z4"/>
<evidence type="ECO:0000256" key="2">
    <source>
        <dbReference type="ARBA" id="ARBA00022771"/>
    </source>
</evidence>
<feature type="domain" description="FLYWCH-type" evidence="4">
    <location>
        <begin position="12"/>
        <end position="65"/>
    </location>
</feature>
<dbReference type="Gene3D" id="2.20.25.240">
    <property type="match status" value="1"/>
</dbReference>
<keyword evidence="6" id="KW-1185">Reference proteome</keyword>
<dbReference type="Pfam" id="PF04500">
    <property type="entry name" value="FLYWCH"/>
    <property type="match status" value="1"/>
</dbReference>
<protein>
    <recommendedName>
        <fullName evidence="4">FLYWCH-type domain-containing protein</fullName>
    </recommendedName>
</protein>
<sequence length="95" mass="11337">MADETIYFCEGRKYPKLLIDNYQFQIHRREEKKTRWRCVNCNKTKCTARAFTFGKTVSVHDTHNHGFPKIDSNIVLVPQLVKLIRKHNTVQEHQH</sequence>
<evidence type="ECO:0000256" key="1">
    <source>
        <dbReference type="ARBA" id="ARBA00022723"/>
    </source>
</evidence>
<accession>A0A9P0L0Z4</accession>
<evidence type="ECO:0000313" key="5">
    <source>
        <dbReference type="EMBL" id="CAH1986781.1"/>
    </source>
</evidence>
<dbReference type="Proteomes" id="UP001152888">
    <property type="component" value="Unassembled WGS sequence"/>
</dbReference>
<organism evidence="5 6">
    <name type="scientific">Acanthoscelides obtectus</name>
    <name type="common">Bean weevil</name>
    <name type="synonym">Bruchus obtectus</name>
    <dbReference type="NCBI Taxonomy" id="200917"/>
    <lineage>
        <taxon>Eukaryota</taxon>
        <taxon>Metazoa</taxon>
        <taxon>Ecdysozoa</taxon>
        <taxon>Arthropoda</taxon>
        <taxon>Hexapoda</taxon>
        <taxon>Insecta</taxon>
        <taxon>Pterygota</taxon>
        <taxon>Neoptera</taxon>
        <taxon>Endopterygota</taxon>
        <taxon>Coleoptera</taxon>
        <taxon>Polyphaga</taxon>
        <taxon>Cucujiformia</taxon>
        <taxon>Chrysomeloidea</taxon>
        <taxon>Chrysomelidae</taxon>
        <taxon>Bruchinae</taxon>
        <taxon>Bruchini</taxon>
        <taxon>Acanthoscelides</taxon>
    </lineage>
</organism>
<gene>
    <name evidence="5" type="ORF">ACAOBT_LOCUS17442</name>
</gene>
<evidence type="ECO:0000259" key="4">
    <source>
        <dbReference type="Pfam" id="PF04500"/>
    </source>
</evidence>
<dbReference type="InterPro" id="IPR007588">
    <property type="entry name" value="Znf_FLYWCH"/>
</dbReference>
<keyword evidence="1" id="KW-0479">Metal-binding</keyword>
<proteinExistence type="predicted"/>
<keyword evidence="2" id="KW-0863">Zinc-finger</keyword>